<accession>A0A5J4Q876</accession>
<reference evidence="1 2" key="1">
    <citation type="submission" date="2019-03" db="EMBL/GenBank/DDBJ databases">
        <title>Single cell metagenomics reveals metabolic interactions within the superorganism composed of flagellate Streblomastix strix and complex community of Bacteroidetes bacteria on its surface.</title>
        <authorList>
            <person name="Treitli S.C."/>
            <person name="Kolisko M."/>
            <person name="Husnik F."/>
            <person name="Keeling P."/>
            <person name="Hampl V."/>
        </authorList>
    </citation>
    <scope>NUCLEOTIDE SEQUENCE [LARGE SCALE GENOMIC DNA]</scope>
    <source>
        <strain evidence="1">ST1C</strain>
    </source>
</reference>
<feature type="non-terminal residue" evidence="1">
    <location>
        <position position="1"/>
    </location>
</feature>
<evidence type="ECO:0000313" key="1">
    <source>
        <dbReference type="EMBL" id="KAA6317439.1"/>
    </source>
</evidence>
<gene>
    <name evidence="1" type="ORF">EZS28_055099</name>
</gene>
<proteinExistence type="predicted"/>
<dbReference type="AlphaFoldDB" id="A0A5J4Q876"/>
<comment type="caution">
    <text evidence="1">The sequence shown here is derived from an EMBL/GenBank/DDBJ whole genome shotgun (WGS) entry which is preliminary data.</text>
</comment>
<dbReference type="EMBL" id="SNRW01046610">
    <property type="protein sequence ID" value="KAA6317439.1"/>
    <property type="molecule type" value="Genomic_DNA"/>
</dbReference>
<organism evidence="1 2">
    <name type="scientific">Streblomastix strix</name>
    <dbReference type="NCBI Taxonomy" id="222440"/>
    <lineage>
        <taxon>Eukaryota</taxon>
        <taxon>Metamonada</taxon>
        <taxon>Preaxostyla</taxon>
        <taxon>Oxymonadida</taxon>
        <taxon>Streblomastigidae</taxon>
        <taxon>Streblomastix</taxon>
    </lineage>
</organism>
<evidence type="ECO:0000313" key="2">
    <source>
        <dbReference type="Proteomes" id="UP000324800"/>
    </source>
</evidence>
<name>A0A5J4Q876_9EUKA</name>
<sequence>QQSPSSESSEYSSSVYQYSALRKYPYTVYNGFPVLATNPSPAISDIAAAVAFTSGTFATVGSTLRGCQCVELVQILDVPVPS</sequence>
<dbReference type="Proteomes" id="UP000324800">
    <property type="component" value="Unassembled WGS sequence"/>
</dbReference>
<protein>
    <submittedName>
        <fullName evidence="1">Uncharacterized protein</fullName>
    </submittedName>
</protein>